<dbReference type="KEGG" id="ssei:FJR45_08905"/>
<evidence type="ECO:0000313" key="2">
    <source>
        <dbReference type="Proteomes" id="UP000593719"/>
    </source>
</evidence>
<gene>
    <name evidence="1" type="ORF">FJR45_08905</name>
</gene>
<proteinExistence type="predicted"/>
<protein>
    <submittedName>
        <fullName evidence="1">Uncharacterized protein</fullName>
    </submittedName>
</protein>
<reference evidence="1 2" key="1">
    <citation type="submission" date="2019-06" db="EMBL/GenBank/DDBJ databases">
        <title>Sulfurimonas gotlandica sp. nov., a chemoautotrophic and psychrotolerant epsilonproteobacterium isolated from a pelagic redoxcline, and an emended description of the genus Sulfurimonas.</title>
        <authorList>
            <person name="Wang S."/>
            <person name="Jiang L."/>
            <person name="Shao Z."/>
        </authorList>
    </citation>
    <scope>NUCLEOTIDE SEQUENCE [LARGE SCALE GENOMIC DNA]</scope>
    <source>
        <strain evidence="1 2">S2-6</strain>
    </source>
</reference>
<dbReference type="AlphaFoldDB" id="A0A7M1B324"/>
<dbReference type="RefSeq" id="WP_193150226.1">
    <property type="nucleotide sequence ID" value="NZ_CP041235.1"/>
</dbReference>
<name>A0A7M1B324_9BACT</name>
<sequence length="437" mass="51664">MSWFHFFRPKSYCSKSFGRGIHADVAENEEELFNKAYEAFEKKEILNAYTFFFNSLMNYKNGLPNQNIILTREKESLKFIIYQGSAKINGFTTNKKLYAEVTMVKAKNANVALKRYALERNYQFTYVNYCSDGDYIKLKLNLDNITMTPKKAFYPLRELALNADYDKEHMLSEFEQKELEDIGHIQKLDAAELHVKYKYLHIWIEELHAKIQTLPAEDSIGMQAFLYLNFLFKIDYLLVPKSKIYQKMTKKLQNYFAEEDALPEVKNAELAKYILSLEKLDFDEFSQNFYEAKYTFSQIEKSSYDEFVDFIEESLIKLRWYKNNRHPQIIPTIYSYIALYALYNYGLNPAARKLLHIYICVIYAEYMNALGCKGYYDTQKNRFLESEIIAQIDETVARYKHQYKLLSAFGDELDFSSLNDFSNSYFSALKNLDFHEA</sequence>
<dbReference type="Proteomes" id="UP000593719">
    <property type="component" value="Chromosome"/>
</dbReference>
<keyword evidence="2" id="KW-1185">Reference proteome</keyword>
<dbReference type="EMBL" id="CP041235">
    <property type="protein sequence ID" value="QOP44055.1"/>
    <property type="molecule type" value="Genomic_DNA"/>
</dbReference>
<organism evidence="1 2">
    <name type="scientific">Sulfurimonas sediminis</name>
    <dbReference type="NCBI Taxonomy" id="2590020"/>
    <lineage>
        <taxon>Bacteria</taxon>
        <taxon>Pseudomonadati</taxon>
        <taxon>Campylobacterota</taxon>
        <taxon>Epsilonproteobacteria</taxon>
        <taxon>Campylobacterales</taxon>
        <taxon>Sulfurimonadaceae</taxon>
        <taxon>Sulfurimonas</taxon>
    </lineage>
</organism>
<evidence type="ECO:0000313" key="1">
    <source>
        <dbReference type="EMBL" id="QOP44055.1"/>
    </source>
</evidence>
<accession>A0A7M1B324</accession>